<gene>
    <name evidence="3" type="ORF">F0L68_06970</name>
</gene>
<dbReference type="OrthoDB" id="9812086at2"/>
<comment type="caution">
    <text evidence="3">The sequence shown here is derived from an EMBL/GenBank/DDBJ whole genome shotgun (WGS) entry which is preliminary data.</text>
</comment>
<organism evidence="3 4">
    <name type="scientific">Solihabitans fulvus</name>
    <dbReference type="NCBI Taxonomy" id="1892852"/>
    <lineage>
        <taxon>Bacteria</taxon>
        <taxon>Bacillati</taxon>
        <taxon>Actinomycetota</taxon>
        <taxon>Actinomycetes</taxon>
        <taxon>Pseudonocardiales</taxon>
        <taxon>Pseudonocardiaceae</taxon>
        <taxon>Solihabitans</taxon>
    </lineage>
</organism>
<name>A0A5B2XPD3_9PSEU</name>
<dbReference type="InterPro" id="IPR052019">
    <property type="entry name" value="F420H2_bilvrd_red/Heme_oxyg"/>
</dbReference>
<accession>A0A5B2XPD3</accession>
<dbReference type="InterPro" id="IPR019967">
    <property type="entry name" value="F420-dep_enz_PPOX_Rv0121"/>
</dbReference>
<dbReference type="Pfam" id="PF01243">
    <property type="entry name" value="PNPOx_N"/>
    <property type="match status" value="1"/>
</dbReference>
<feature type="domain" description="Pyridoxamine 5'-phosphate oxidase N-terminal" evidence="2">
    <location>
        <begin position="7"/>
        <end position="135"/>
    </location>
</feature>
<dbReference type="GO" id="GO:0016627">
    <property type="term" value="F:oxidoreductase activity, acting on the CH-CH group of donors"/>
    <property type="evidence" value="ECO:0007669"/>
    <property type="project" value="TreeGrafter"/>
</dbReference>
<dbReference type="SUPFAM" id="SSF50475">
    <property type="entry name" value="FMN-binding split barrel"/>
    <property type="match status" value="1"/>
</dbReference>
<dbReference type="NCBIfam" id="TIGR03668">
    <property type="entry name" value="Rv0121_F420"/>
    <property type="match status" value="1"/>
</dbReference>
<reference evidence="3 4" key="1">
    <citation type="submission" date="2019-09" db="EMBL/GenBank/DDBJ databases">
        <title>Goodfellowia gen. nov., a new genus of the Pseudonocardineae related to Actinoalloteichus, containing Goodfellowia coeruleoviolacea gen. nov., comb. nov. gen. nov., comb. nov.</title>
        <authorList>
            <person name="Labeda D."/>
        </authorList>
    </citation>
    <scope>NUCLEOTIDE SEQUENCE [LARGE SCALE GENOMIC DNA]</scope>
    <source>
        <strain evidence="3 4">AN110305</strain>
    </source>
</reference>
<dbReference type="RefSeq" id="WP_149848613.1">
    <property type="nucleotide sequence ID" value="NZ_VUOB01000010.1"/>
</dbReference>
<proteinExistence type="predicted"/>
<keyword evidence="1" id="KW-0560">Oxidoreductase</keyword>
<dbReference type="Gene3D" id="2.30.110.10">
    <property type="entry name" value="Electron Transport, Fmn-binding Protein, Chain A"/>
    <property type="match status" value="1"/>
</dbReference>
<dbReference type="InterPro" id="IPR012349">
    <property type="entry name" value="Split_barrel_FMN-bd"/>
</dbReference>
<evidence type="ECO:0000313" key="4">
    <source>
        <dbReference type="Proteomes" id="UP000323454"/>
    </source>
</evidence>
<dbReference type="InterPro" id="IPR011576">
    <property type="entry name" value="Pyridox_Oxase_N"/>
</dbReference>
<evidence type="ECO:0000256" key="1">
    <source>
        <dbReference type="ARBA" id="ARBA00023002"/>
    </source>
</evidence>
<sequence length="139" mass="16007">MRLSEQVVRQRFADARHALLATVDADAQPHLVPVTYAVRGDVMVIAVDHKPKKSMDLKRLRNISANARVSLLIDQYDEDWTKLWWARADGTARVIHDDQQRQAPVRWLVDKYPQYEATPPAGPVIWTDVSAWRGWTYTS</sequence>
<dbReference type="GO" id="GO:0070967">
    <property type="term" value="F:coenzyme F420 binding"/>
    <property type="evidence" value="ECO:0007669"/>
    <property type="project" value="TreeGrafter"/>
</dbReference>
<dbReference type="EMBL" id="VUOB01000010">
    <property type="protein sequence ID" value="KAA2264814.1"/>
    <property type="molecule type" value="Genomic_DNA"/>
</dbReference>
<dbReference type="GO" id="GO:0005829">
    <property type="term" value="C:cytosol"/>
    <property type="evidence" value="ECO:0007669"/>
    <property type="project" value="TreeGrafter"/>
</dbReference>
<evidence type="ECO:0000259" key="2">
    <source>
        <dbReference type="Pfam" id="PF01243"/>
    </source>
</evidence>
<evidence type="ECO:0000313" key="3">
    <source>
        <dbReference type="EMBL" id="KAA2264814.1"/>
    </source>
</evidence>
<protein>
    <submittedName>
        <fullName evidence="3">TIGR03668 family PPOX class F420-dependent oxidoreductase</fullName>
    </submittedName>
</protein>
<keyword evidence="4" id="KW-1185">Reference proteome</keyword>
<dbReference type="PANTHER" id="PTHR35176">
    <property type="entry name" value="HEME OXYGENASE HI_0854-RELATED"/>
    <property type="match status" value="1"/>
</dbReference>
<dbReference type="Proteomes" id="UP000323454">
    <property type="component" value="Unassembled WGS sequence"/>
</dbReference>
<dbReference type="AlphaFoldDB" id="A0A5B2XPD3"/>
<dbReference type="PANTHER" id="PTHR35176:SF2">
    <property type="entry name" value="F420H(2)-DEPENDENT REDUCTASE RV1155"/>
    <property type="match status" value="1"/>
</dbReference>
<reference evidence="3 4" key="2">
    <citation type="submission" date="2019-09" db="EMBL/GenBank/DDBJ databases">
        <authorList>
            <person name="Jin C."/>
        </authorList>
    </citation>
    <scope>NUCLEOTIDE SEQUENCE [LARGE SCALE GENOMIC DNA]</scope>
    <source>
        <strain evidence="3 4">AN110305</strain>
    </source>
</reference>